<feature type="domain" description="Protein kinase" evidence="9">
    <location>
        <begin position="851"/>
        <end position="1152"/>
    </location>
</feature>
<dbReference type="Pfam" id="PF02415">
    <property type="entry name" value="Chlam_PMP"/>
    <property type="match status" value="1"/>
</dbReference>
<keyword evidence="8" id="KW-1133">Transmembrane helix</keyword>
<evidence type="ECO:0000256" key="2">
    <source>
        <dbReference type="ARBA" id="ARBA00004442"/>
    </source>
</evidence>
<gene>
    <name evidence="10" type="ORF">C9374_010964</name>
</gene>
<evidence type="ECO:0000256" key="8">
    <source>
        <dbReference type="SAM" id="Phobius"/>
    </source>
</evidence>
<reference evidence="10 11" key="1">
    <citation type="journal article" date="2018" name="BMC Genomics">
        <title>The genome of Naegleria lovaniensis, the basis for a comparative approach to unravel pathogenicity factors of the human pathogenic amoeba N. fowleri.</title>
        <authorList>
            <person name="Liechti N."/>
            <person name="Schurch N."/>
            <person name="Bruggmann R."/>
            <person name="Wittwer M."/>
        </authorList>
    </citation>
    <scope>NUCLEOTIDE SEQUENCE [LARGE SCALE GENOMIC DNA]</scope>
    <source>
        <strain evidence="10 11">ATCC 30569</strain>
    </source>
</reference>
<organism evidence="10 11">
    <name type="scientific">Naegleria lovaniensis</name>
    <name type="common">Amoeba</name>
    <dbReference type="NCBI Taxonomy" id="51637"/>
    <lineage>
        <taxon>Eukaryota</taxon>
        <taxon>Discoba</taxon>
        <taxon>Heterolobosea</taxon>
        <taxon>Tetramitia</taxon>
        <taxon>Eutetramitia</taxon>
        <taxon>Vahlkampfiidae</taxon>
        <taxon>Naegleria</taxon>
    </lineage>
</organism>
<dbReference type="InterPro" id="IPR011009">
    <property type="entry name" value="Kinase-like_dom_sf"/>
</dbReference>
<evidence type="ECO:0000256" key="7">
    <source>
        <dbReference type="ARBA" id="ARBA00023237"/>
    </source>
</evidence>
<protein>
    <recommendedName>
        <fullName evidence="9">Protein kinase domain-containing protein</fullName>
    </recommendedName>
</protein>
<dbReference type="PROSITE" id="PS50011">
    <property type="entry name" value="PROTEIN_KINASE_DOM"/>
    <property type="match status" value="1"/>
</dbReference>
<keyword evidence="4" id="KW-0964">Secreted</keyword>
<evidence type="ECO:0000256" key="5">
    <source>
        <dbReference type="ARBA" id="ARBA00022729"/>
    </source>
</evidence>
<comment type="caution">
    <text evidence="10">The sequence shown here is derived from an EMBL/GenBank/DDBJ whole genome shotgun (WGS) entry which is preliminary data.</text>
</comment>
<dbReference type="Proteomes" id="UP000816034">
    <property type="component" value="Unassembled WGS sequence"/>
</dbReference>
<evidence type="ECO:0000259" key="9">
    <source>
        <dbReference type="PROSITE" id="PS50011"/>
    </source>
</evidence>
<keyword evidence="8" id="KW-0812">Transmembrane</keyword>
<dbReference type="InterPro" id="IPR000719">
    <property type="entry name" value="Prot_kinase_dom"/>
</dbReference>
<dbReference type="GO" id="GO:0005524">
    <property type="term" value="F:ATP binding"/>
    <property type="evidence" value="ECO:0007669"/>
    <property type="project" value="InterPro"/>
</dbReference>
<name>A0AA88GFJ5_NAELO</name>
<proteinExistence type="predicted"/>
<dbReference type="NCBIfam" id="TIGR01376">
    <property type="entry name" value="POMP_repeat"/>
    <property type="match status" value="1"/>
</dbReference>
<accession>A0AA88GFJ5</accession>
<dbReference type="GO" id="GO:0005576">
    <property type="term" value="C:extracellular region"/>
    <property type="evidence" value="ECO:0007669"/>
    <property type="project" value="UniProtKB-SubCell"/>
</dbReference>
<dbReference type="PANTHER" id="PTHR44329">
    <property type="entry name" value="SERINE/THREONINE-PROTEIN KINASE TNNI3K-RELATED"/>
    <property type="match status" value="1"/>
</dbReference>
<dbReference type="InterPro" id="IPR011050">
    <property type="entry name" value="Pectin_lyase_fold/virulence"/>
</dbReference>
<dbReference type="PROSITE" id="PS00108">
    <property type="entry name" value="PROTEIN_KINASE_ST"/>
    <property type="match status" value="1"/>
</dbReference>
<evidence type="ECO:0000256" key="1">
    <source>
        <dbReference type="ARBA" id="ARBA00004196"/>
    </source>
</evidence>
<dbReference type="GeneID" id="68103418"/>
<evidence type="ECO:0000256" key="4">
    <source>
        <dbReference type="ARBA" id="ARBA00022525"/>
    </source>
</evidence>
<keyword evidence="11" id="KW-1185">Reference proteome</keyword>
<dbReference type="GO" id="GO:0004674">
    <property type="term" value="F:protein serine/threonine kinase activity"/>
    <property type="evidence" value="ECO:0007669"/>
    <property type="project" value="TreeGrafter"/>
</dbReference>
<comment type="subcellular location">
    <subcellularLocation>
        <location evidence="1">Cell envelope</location>
    </subcellularLocation>
    <subcellularLocation>
        <location evidence="2">Cell outer membrane</location>
    </subcellularLocation>
    <subcellularLocation>
        <location evidence="3">Secreted</location>
    </subcellularLocation>
</comment>
<feature type="transmembrane region" description="Helical" evidence="8">
    <location>
        <begin position="728"/>
        <end position="756"/>
    </location>
</feature>
<dbReference type="RefSeq" id="XP_044543568.1">
    <property type="nucleotide sequence ID" value="XM_044686566.1"/>
</dbReference>
<sequence length="1166" mass="131176">MAHVLLPKNTFNDDIGDSSPSSEEAFHSSLYMNFTFYVNDSHPDVLSSSSSSYIDCSLSNPCTNVSQVVQTLNALLSNDQKDTTIKNFLSQPVVVQKFVVVQVILQTNAIMTTHFTELSSFPNLFYVFRFSSAVWKDGRVSLVGASIIDTFRTDIYWMQFSNLELQLTLYSYAGTNLGAVNCTFSKFTFETTAVIRSFNVENSSFEDSSITLAGCDMVVFRNVELFNRLTVKCKQASNFIVDHVTSKPFMEIDIRVDFSRKTLFKNVFFEDFSGKITLTSNMAVAFENCNFKRSATYLPLVTMNVGDLLIMTNCIYQQGYAFLFLNNVVRVVMTNVRALNNTILAQKSFEITSPISAVITLTISKSVSIKNSYFDRNIGLDQGSAIHSQNIREFKVSASTFTNHVGTAIYFTSTATMERGIEIQSSHFENNTCNGFGGALMLTGHVQQDTSSYMVVSASTFIRNFAKLSGGAIYAEHTSSMLITRSIFEHNHVEVQHSYFTDGNYQRGTGGALFIGKNTHTALLFQSTFNDNSASYGGGIFYVKNSVQKVNFCNFLNNRATVNGAAIFHYLPDTAKTAISFTNSSFRNNLAQRYGHNYFTSVTSVHFDRTRTIELYPGQVMNIDMKAFSYDQLVPTNVEQFQIIGNDNFLVHVHMLNHSLEVTLYLTKENEPVGTLFNTTLQYESQKTEPFLPFKLTSCPYGTALQYRPFYNLNNSAGFVCAPKPDVLAISLGVSIPLLLIFFALGFVLSYLCIVLGHRLKKKLKRLAEKEKAEKAVEQKILDKHIIFGNGWQEHDTTTTFNGGCTSYSRSLTSPLLGSQDVEYLELSEYTTNRTLSESKKQSFLISINDLEIVKRIAEGGNGVVYQAKLWKKLDVAVKSLKQNCDDDEEFEQEVSLLASLDHLNILKFYGISVTETSKYMITEYLENGSLDKMIYRGRIGNEGALNFIQKLQALEDVSCGMNYLHSLKPAIVHRDLKPGNILLDSKMTCKVCDFGLSRIVGNSSNTMTKNIGTLFYMSPELISGKTTSSSTDSYQDKLLKATKIDVFSFGIIMWELFFEIAPYSSSEKTKTFGNEIPIVNILIHVMNGGRPSIPFKNKHELSEWLDLYPLQGFPKSEILLDIILEYFEWTQKCWSEEILSRPSFEDIHHALKILKQKLSQTVVIQ</sequence>
<dbReference type="SUPFAM" id="SSF51126">
    <property type="entry name" value="Pectin lyase-like"/>
    <property type="match status" value="1"/>
</dbReference>
<dbReference type="SMART" id="SM00220">
    <property type="entry name" value="S_TKc"/>
    <property type="match status" value="1"/>
</dbReference>
<dbReference type="InterPro" id="IPR051681">
    <property type="entry name" value="Ser/Thr_Kinases-Pseudokinases"/>
</dbReference>
<dbReference type="AlphaFoldDB" id="A0AA88GFJ5"/>
<evidence type="ECO:0000313" key="10">
    <source>
        <dbReference type="EMBL" id="KAG2374394.1"/>
    </source>
</evidence>
<dbReference type="InterPro" id="IPR003368">
    <property type="entry name" value="POMP_repeat"/>
</dbReference>
<dbReference type="Gene3D" id="1.10.510.10">
    <property type="entry name" value="Transferase(Phosphotransferase) domain 1"/>
    <property type="match status" value="1"/>
</dbReference>
<dbReference type="SUPFAM" id="SSF56112">
    <property type="entry name" value="Protein kinase-like (PK-like)"/>
    <property type="match status" value="1"/>
</dbReference>
<keyword evidence="7" id="KW-0998">Cell outer membrane</keyword>
<dbReference type="Pfam" id="PF00069">
    <property type="entry name" value="Pkinase"/>
    <property type="match status" value="1"/>
</dbReference>
<dbReference type="InterPro" id="IPR008271">
    <property type="entry name" value="Ser/Thr_kinase_AS"/>
</dbReference>
<keyword evidence="5" id="KW-0732">Signal</keyword>
<keyword evidence="6 8" id="KW-0472">Membrane</keyword>
<dbReference type="EMBL" id="PYSW02000046">
    <property type="protein sequence ID" value="KAG2374394.1"/>
    <property type="molecule type" value="Genomic_DNA"/>
</dbReference>
<evidence type="ECO:0000313" key="11">
    <source>
        <dbReference type="Proteomes" id="UP000816034"/>
    </source>
</evidence>
<evidence type="ECO:0000256" key="3">
    <source>
        <dbReference type="ARBA" id="ARBA00004613"/>
    </source>
</evidence>
<evidence type="ECO:0000256" key="6">
    <source>
        <dbReference type="ARBA" id="ARBA00023136"/>
    </source>
</evidence>